<organism evidence="2 3">
    <name type="scientific">Enterococcus dongliensis</name>
    <dbReference type="NCBI Taxonomy" id="2559925"/>
    <lineage>
        <taxon>Bacteria</taxon>
        <taxon>Bacillati</taxon>
        <taxon>Bacillota</taxon>
        <taxon>Bacilli</taxon>
        <taxon>Lactobacillales</taxon>
        <taxon>Enterococcaceae</taxon>
        <taxon>Enterococcus</taxon>
    </lineage>
</organism>
<proteinExistence type="predicted"/>
<dbReference type="AlphaFoldDB" id="A0AAP5NJN2"/>
<dbReference type="EMBL" id="JARPYT010000002">
    <property type="protein sequence ID" value="MDT2636298.1"/>
    <property type="molecule type" value="Genomic_DNA"/>
</dbReference>
<sequence length="221" mass="25135">MNKQAYILFTRVPVPNKVKTRLQSLLSGEEACQVQQQILQDSFKKFEQLNTQGIDLYLAYSDEGDPSDLFSVMPETFQAFEQEGKTIGQRMNHAMKNVFLKGYEKVVLTGSDIPNLNTEMIQAAFDQMQDIVIGPSADGGYYLIGCRASIDLTPVFEAPIVWGKQEVLQATLQRLGTYDVVLLSSLQDIDYPSDLKQIYPKLKTENHYLRQWLEKNRGVLE</sequence>
<keyword evidence="4" id="KW-1185">Reference proteome</keyword>
<dbReference type="Pfam" id="PF09837">
    <property type="entry name" value="DUF2064"/>
    <property type="match status" value="1"/>
</dbReference>
<evidence type="ECO:0000313" key="1">
    <source>
        <dbReference type="EMBL" id="MDT2595686.1"/>
    </source>
</evidence>
<dbReference type="PANTHER" id="PTHR36529">
    <property type="entry name" value="SLL1095 PROTEIN"/>
    <property type="match status" value="1"/>
</dbReference>
<dbReference type="InterPro" id="IPR029044">
    <property type="entry name" value="Nucleotide-diphossugar_trans"/>
</dbReference>
<dbReference type="RefSeq" id="WP_137603204.1">
    <property type="nucleotide sequence ID" value="NZ_JARPYR010000002.1"/>
</dbReference>
<evidence type="ECO:0000313" key="4">
    <source>
        <dbReference type="Proteomes" id="UP001256547"/>
    </source>
</evidence>
<dbReference type="SUPFAM" id="SSF53448">
    <property type="entry name" value="Nucleotide-diphospho-sugar transferases"/>
    <property type="match status" value="1"/>
</dbReference>
<dbReference type="Proteomes" id="UP001256547">
    <property type="component" value="Unassembled WGS sequence"/>
</dbReference>
<name>A0AAP5NJN2_9ENTE</name>
<gene>
    <name evidence="2" type="ORF">P7D36_02065</name>
    <name evidence="1" type="ORF">P7D39_01375</name>
</gene>
<evidence type="ECO:0000313" key="2">
    <source>
        <dbReference type="EMBL" id="MDT2636298.1"/>
    </source>
</evidence>
<dbReference type="Proteomes" id="UP001245561">
    <property type="component" value="Unassembled WGS sequence"/>
</dbReference>
<dbReference type="Gene3D" id="3.90.550.10">
    <property type="entry name" value="Spore Coat Polysaccharide Biosynthesis Protein SpsA, Chain A"/>
    <property type="match status" value="1"/>
</dbReference>
<comment type="caution">
    <text evidence="2">The sequence shown here is derived from an EMBL/GenBank/DDBJ whole genome shotgun (WGS) entry which is preliminary data.</text>
</comment>
<dbReference type="InterPro" id="IPR018641">
    <property type="entry name" value="Trfase_1_rSAM/seldom-assoc"/>
</dbReference>
<reference evidence="2 4" key="1">
    <citation type="submission" date="2023-03" db="EMBL/GenBank/DDBJ databases">
        <authorList>
            <person name="Shen W."/>
            <person name="Cai J."/>
        </authorList>
    </citation>
    <scope>NUCLEOTIDE SEQUENCE</scope>
    <source>
        <strain evidence="2">P55-2</strain>
        <strain evidence="1 4">P72-2</strain>
    </source>
</reference>
<evidence type="ECO:0000313" key="3">
    <source>
        <dbReference type="Proteomes" id="UP001245561"/>
    </source>
</evidence>
<dbReference type="PANTHER" id="PTHR36529:SF1">
    <property type="entry name" value="GLYCOSYLTRANSFERASE"/>
    <property type="match status" value="1"/>
</dbReference>
<dbReference type="EMBL" id="JARPYR010000002">
    <property type="protein sequence ID" value="MDT2595686.1"/>
    <property type="molecule type" value="Genomic_DNA"/>
</dbReference>
<protein>
    <submittedName>
        <fullName evidence="2">TIGR04282 family arsenosugar biosynthesis glycosyltransferase</fullName>
    </submittedName>
</protein>
<accession>A0AAP5NJN2</accession>
<dbReference type="NCBIfam" id="TIGR04282">
    <property type="entry name" value="glyco_like_cofC"/>
    <property type="match status" value="1"/>
</dbReference>